<sequence>MDKGAYVDGEIVLRVADVDLVFIGLRLIITSISNAERLRAEGRMGAQAKPTAEDLARIQKLERQLKDIEANIPKIIEASDPEKAEQGIAKLVLTLIELIRQLLEREAVRRVDTGTLSETEIQKLGLTFKALEKKIQEMKAVFGIKEELNLELGPLGNLL</sequence>
<dbReference type="Pfam" id="PF00741">
    <property type="entry name" value="Gas_vesicle"/>
    <property type="match status" value="1"/>
</dbReference>
<dbReference type="PANTHER" id="PTHR40137">
    <property type="entry name" value="PROTEIN GVPK 1"/>
    <property type="match status" value="1"/>
</dbReference>
<protein>
    <recommendedName>
        <fullName evidence="7">Gas vesicle protein K</fullName>
    </recommendedName>
</protein>
<evidence type="ECO:0000256" key="2">
    <source>
        <dbReference type="ARBA" id="ARBA00035108"/>
    </source>
</evidence>
<dbReference type="PANTHER" id="PTHR40137:SF2">
    <property type="entry name" value="PROTEIN GVPK 1"/>
    <property type="match status" value="1"/>
</dbReference>
<comment type="subcellular location">
    <subcellularLocation>
        <location evidence="2">Gas vesicle</location>
    </subcellularLocation>
</comment>
<evidence type="ECO:0000313" key="6">
    <source>
        <dbReference type="Proteomes" id="UP000177171"/>
    </source>
</evidence>
<evidence type="ECO:0000256" key="1">
    <source>
        <dbReference type="ARBA" id="ARBA00022987"/>
    </source>
</evidence>
<evidence type="ECO:0000256" key="4">
    <source>
        <dbReference type="SAM" id="Coils"/>
    </source>
</evidence>
<dbReference type="InterPro" id="IPR007805">
    <property type="entry name" value="GvpK"/>
</dbReference>
<comment type="caution">
    <text evidence="5">The sequence shown here is derived from an EMBL/GenBank/DDBJ whole genome shotgun (WGS) entry which is preliminary data.</text>
</comment>
<name>A0A1G2LRM8_9BACT</name>
<keyword evidence="4" id="KW-0175">Coiled coil</keyword>
<evidence type="ECO:0000256" key="3">
    <source>
        <dbReference type="ARBA" id="ARBA00035659"/>
    </source>
</evidence>
<dbReference type="Pfam" id="PF05121">
    <property type="entry name" value="GvpK"/>
    <property type="match status" value="1"/>
</dbReference>
<proteinExistence type="inferred from homology"/>
<dbReference type="Proteomes" id="UP000177171">
    <property type="component" value="Unassembled WGS sequence"/>
</dbReference>
<evidence type="ECO:0008006" key="7">
    <source>
        <dbReference type="Google" id="ProtNLM"/>
    </source>
</evidence>
<gene>
    <name evidence="5" type="ORF">A3G49_05075</name>
</gene>
<accession>A0A1G2LRM8</accession>
<keyword evidence="1" id="KW-0304">Gas vesicle</keyword>
<dbReference type="InterPro" id="IPR000638">
    <property type="entry name" value="Gas-vesicle_GvpA-like"/>
</dbReference>
<reference evidence="5 6" key="1">
    <citation type="journal article" date="2016" name="Nat. Commun.">
        <title>Thousands of microbial genomes shed light on interconnected biogeochemical processes in an aquifer system.</title>
        <authorList>
            <person name="Anantharaman K."/>
            <person name="Brown C.T."/>
            <person name="Hug L.A."/>
            <person name="Sharon I."/>
            <person name="Castelle C.J."/>
            <person name="Probst A.J."/>
            <person name="Thomas B.C."/>
            <person name="Singh A."/>
            <person name="Wilkins M.J."/>
            <person name="Karaoz U."/>
            <person name="Brodie E.L."/>
            <person name="Williams K.H."/>
            <person name="Hubbard S.S."/>
            <person name="Banfield J.F."/>
        </authorList>
    </citation>
    <scope>NUCLEOTIDE SEQUENCE [LARGE SCALE GENOMIC DNA]</scope>
</reference>
<dbReference type="AlphaFoldDB" id="A0A1G2LRM8"/>
<evidence type="ECO:0000313" key="5">
    <source>
        <dbReference type="EMBL" id="OHA14286.1"/>
    </source>
</evidence>
<comment type="similarity">
    <text evidence="3">Belongs to the gas vesicle GvpK family.</text>
</comment>
<dbReference type="GO" id="GO:0031411">
    <property type="term" value="C:gas vesicle"/>
    <property type="evidence" value="ECO:0007669"/>
    <property type="project" value="UniProtKB-SubCell"/>
</dbReference>
<feature type="coiled-coil region" evidence="4">
    <location>
        <begin position="51"/>
        <end position="78"/>
    </location>
</feature>
<dbReference type="GO" id="GO:0005198">
    <property type="term" value="F:structural molecule activity"/>
    <property type="evidence" value="ECO:0007669"/>
    <property type="project" value="InterPro"/>
</dbReference>
<dbReference type="GO" id="GO:0031412">
    <property type="term" value="P:gas vesicle organization"/>
    <property type="evidence" value="ECO:0007669"/>
    <property type="project" value="InterPro"/>
</dbReference>
<dbReference type="EMBL" id="MHQY01000011">
    <property type="protein sequence ID" value="OHA14286.1"/>
    <property type="molecule type" value="Genomic_DNA"/>
</dbReference>
<organism evidence="5 6">
    <name type="scientific">Candidatus Sungbacteria bacterium RIFCSPLOWO2_12_FULL_41_11</name>
    <dbReference type="NCBI Taxonomy" id="1802286"/>
    <lineage>
        <taxon>Bacteria</taxon>
        <taxon>Candidatus Sungiibacteriota</taxon>
    </lineage>
</organism>
<dbReference type="GO" id="GO:0012506">
    <property type="term" value="C:vesicle membrane"/>
    <property type="evidence" value="ECO:0007669"/>
    <property type="project" value="InterPro"/>
</dbReference>